<protein>
    <submittedName>
        <fullName evidence="2">Uncharacterized protein</fullName>
    </submittedName>
</protein>
<keyword evidence="3" id="KW-1185">Reference proteome</keyword>
<gene>
    <name evidence="2" type="ORF">CCR75_007052</name>
</gene>
<dbReference type="Proteomes" id="UP000294530">
    <property type="component" value="Unassembled WGS sequence"/>
</dbReference>
<evidence type="ECO:0000256" key="1">
    <source>
        <dbReference type="SAM" id="MobiDB-lite"/>
    </source>
</evidence>
<feature type="region of interest" description="Disordered" evidence="1">
    <location>
        <begin position="97"/>
        <end position="122"/>
    </location>
</feature>
<organism evidence="2 3">
    <name type="scientific">Bremia lactucae</name>
    <name type="common">Lettuce downy mildew</name>
    <dbReference type="NCBI Taxonomy" id="4779"/>
    <lineage>
        <taxon>Eukaryota</taxon>
        <taxon>Sar</taxon>
        <taxon>Stramenopiles</taxon>
        <taxon>Oomycota</taxon>
        <taxon>Peronosporomycetes</taxon>
        <taxon>Peronosporales</taxon>
        <taxon>Peronosporaceae</taxon>
        <taxon>Bremia</taxon>
    </lineage>
</organism>
<evidence type="ECO:0000313" key="2">
    <source>
        <dbReference type="EMBL" id="TDH70515.1"/>
    </source>
</evidence>
<feature type="compositionally biased region" description="Basic and acidic residues" evidence="1">
    <location>
        <begin position="99"/>
        <end position="110"/>
    </location>
</feature>
<evidence type="ECO:0000313" key="3">
    <source>
        <dbReference type="Proteomes" id="UP000294530"/>
    </source>
</evidence>
<comment type="caution">
    <text evidence="2">The sequence shown here is derived from an EMBL/GenBank/DDBJ whole genome shotgun (WGS) entry which is preliminary data.</text>
</comment>
<dbReference type="EMBL" id="SHOA02000014">
    <property type="protein sequence ID" value="TDH70515.1"/>
    <property type="molecule type" value="Genomic_DNA"/>
</dbReference>
<reference evidence="2 3" key="1">
    <citation type="journal article" date="2021" name="Genome Biol.">
        <title>AFLAP: assembly-free linkage analysis pipeline using k-mers from genome sequencing data.</title>
        <authorList>
            <person name="Fletcher K."/>
            <person name="Zhang L."/>
            <person name="Gil J."/>
            <person name="Han R."/>
            <person name="Cavanaugh K."/>
            <person name="Michelmore R."/>
        </authorList>
    </citation>
    <scope>NUCLEOTIDE SEQUENCE [LARGE SCALE GENOMIC DNA]</scope>
    <source>
        <strain evidence="2 3">SF5</strain>
    </source>
</reference>
<name>A0A976IGE9_BRELC</name>
<dbReference type="AlphaFoldDB" id="A0A976IGE9"/>
<proteinExistence type="predicted"/>
<accession>A0A976IGE9</accession>
<sequence length="136" mass="14767">MEVEHEKRIKPSTTVASTRPEMVFKVESVDCSFDTESSVESKHDLKADDADFKDKTGVKSKELELDIIKDLTKTDDGATKANNSEFVKLEGAFAASKNTDVRDQAPKETADSNEASGTIDMPGATDVVKIDALIAK</sequence>
<dbReference type="RefSeq" id="XP_067820014.1">
    <property type="nucleotide sequence ID" value="XM_067965116.1"/>
</dbReference>
<dbReference type="KEGG" id="blac:94350787"/>
<dbReference type="GeneID" id="94350787"/>